<evidence type="ECO:0000256" key="3">
    <source>
        <dbReference type="ARBA" id="ARBA00022801"/>
    </source>
</evidence>
<evidence type="ECO:0000313" key="7">
    <source>
        <dbReference type="EMBL" id="ORY35981.1"/>
    </source>
</evidence>
<evidence type="ECO:0000259" key="6">
    <source>
        <dbReference type="SMART" id="SM00872"/>
    </source>
</evidence>
<protein>
    <recommendedName>
        <fullName evidence="6">Glycoside hydrolase family 38 central domain-containing protein</fullName>
    </recommendedName>
</protein>
<dbReference type="AlphaFoldDB" id="A0A1Y2BMI7"/>
<name>A0A1Y2BMI7_9FUNG</name>
<keyword evidence="8" id="KW-1185">Reference proteome</keyword>
<dbReference type="InterPro" id="IPR011330">
    <property type="entry name" value="Glyco_hydro/deAcase_b/a-brl"/>
</dbReference>
<feature type="domain" description="Glycoside hydrolase family 38 central" evidence="6">
    <location>
        <begin position="536"/>
        <end position="619"/>
    </location>
</feature>
<dbReference type="InterPro" id="IPR027291">
    <property type="entry name" value="Glyco_hydro_38_N_sf"/>
</dbReference>
<dbReference type="Pfam" id="PF01074">
    <property type="entry name" value="Glyco_hydro_38N"/>
    <property type="match status" value="1"/>
</dbReference>
<dbReference type="InterPro" id="IPR011682">
    <property type="entry name" value="Glyco_hydro_38_C"/>
</dbReference>
<dbReference type="SUPFAM" id="SSF88688">
    <property type="entry name" value="Families 57/38 glycoside transferase middle domain"/>
    <property type="match status" value="1"/>
</dbReference>
<dbReference type="InterPro" id="IPR015341">
    <property type="entry name" value="Glyco_hydro_38_cen"/>
</dbReference>
<gene>
    <name evidence="7" type="ORF">BCR33DRAFT_855588</name>
</gene>
<dbReference type="GO" id="GO:0004559">
    <property type="term" value="F:alpha-mannosidase activity"/>
    <property type="evidence" value="ECO:0007669"/>
    <property type="project" value="InterPro"/>
</dbReference>
<dbReference type="GO" id="GO:0009313">
    <property type="term" value="P:oligosaccharide catabolic process"/>
    <property type="evidence" value="ECO:0007669"/>
    <property type="project" value="TreeGrafter"/>
</dbReference>
<dbReference type="OrthoDB" id="10261055at2759"/>
<dbReference type="InterPro" id="IPR037094">
    <property type="entry name" value="Glyco_hydro_38_cen_sf"/>
</dbReference>
<evidence type="ECO:0000256" key="1">
    <source>
        <dbReference type="ARBA" id="ARBA00009792"/>
    </source>
</evidence>
<dbReference type="InterPro" id="IPR028995">
    <property type="entry name" value="Glyco_hydro_57/38_cen_sf"/>
</dbReference>
<reference evidence="7 8" key="1">
    <citation type="submission" date="2016-07" db="EMBL/GenBank/DDBJ databases">
        <title>Pervasive Adenine N6-methylation of Active Genes in Fungi.</title>
        <authorList>
            <consortium name="DOE Joint Genome Institute"/>
            <person name="Mondo S.J."/>
            <person name="Dannebaum R.O."/>
            <person name="Kuo R.C."/>
            <person name="Labutti K."/>
            <person name="Haridas S."/>
            <person name="Kuo A."/>
            <person name="Salamov A."/>
            <person name="Ahrendt S.R."/>
            <person name="Lipzen A."/>
            <person name="Sullivan W."/>
            <person name="Andreopoulos W.B."/>
            <person name="Clum A."/>
            <person name="Lindquist E."/>
            <person name="Daum C."/>
            <person name="Ramamoorthy G.K."/>
            <person name="Gryganskyi A."/>
            <person name="Culley D."/>
            <person name="Magnuson J.K."/>
            <person name="James T.Y."/>
            <person name="O'Malley M.A."/>
            <person name="Stajich J.E."/>
            <person name="Spatafora J.W."/>
            <person name="Visel A."/>
            <person name="Grigoriev I.V."/>
        </authorList>
    </citation>
    <scope>NUCLEOTIDE SEQUENCE [LARGE SCALE GENOMIC DNA]</scope>
    <source>
        <strain evidence="7 8">JEL800</strain>
    </source>
</reference>
<keyword evidence="2" id="KW-0479">Metal-binding</keyword>
<dbReference type="Pfam" id="PF07748">
    <property type="entry name" value="Glyco_hydro_38C"/>
    <property type="match status" value="1"/>
</dbReference>
<keyword evidence="4" id="KW-0326">Glycosidase</keyword>
<dbReference type="FunFam" id="1.20.1270.50:FF:000004">
    <property type="entry name" value="alpha-mannosidase 2C1 isoform X1"/>
    <property type="match status" value="1"/>
</dbReference>
<evidence type="ECO:0000256" key="4">
    <source>
        <dbReference type="ARBA" id="ARBA00023295"/>
    </source>
</evidence>
<evidence type="ECO:0000256" key="5">
    <source>
        <dbReference type="SAM" id="MobiDB-lite"/>
    </source>
</evidence>
<accession>A0A1Y2BMI7</accession>
<dbReference type="Pfam" id="PF09261">
    <property type="entry name" value="Alpha-mann_mid"/>
    <property type="match status" value="1"/>
</dbReference>
<dbReference type="GO" id="GO:0046872">
    <property type="term" value="F:metal ion binding"/>
    <property type="evidence" value="ECO:0007669"/>
    <property type="project" value="UniProtKB-KW"/>
</dbReference>
<proteinExistence type="inferred from homology"/>
<dbReference type="GO" id="GO:0030246">
    <property type="term" value="F:carbohydrate binding"/>
    <property type="evidence" value="ECO:0007669"/>
    <property type="project" value="InterPro"/>
</dbReference>
<dbReference type="InterPro" id="IPR011013">
    <property type="entry name" value="Gal_mutarotase_sf_dom"/>
</dbReference>
<dbReference type="InterPro" id="IPR000602">
    <property type="entry name" value="Glyco_hydro_38_N"/>
</dbReference>
<dbReference type="STRING" id="329046.A0A1Y2BMI7"/>
<dbReference type="PANTHER" id="PTHR46017:SF1">
    <property type="entry name" value="ALPHA-MANNOSIDASE 2C1"/>
    <property type="match status" value="1"/>
</dbReference>
<dbReference type="SUPFAM" id="SSF88713">
    <property type="entry name" value="Glycoside hydrolase/deacetylase"/>
    <property type="match status" value="1"/>
</dbReference>
<dbReference type="Gene3D" id="3.20.110.10">
    <property type="entry name" value="Glycoside hydrolase 38, N terminal domain"/>
    <property type="match status" value="1"/>
</dbReference>
<dbReference type="FunFam" id="3.20.110.10:FF:000002">
    <property type="entry name" value="alpha-mannosidase 2C1 isoform X1"/>
    <property type="match status" value="1"/>
</dbReference>
<sequence length="885" mass="99552">MQHFGTTKQPLSNNLNTLQKHRDITIERFNKFVQRGQFEDVNLNSALWKKRSGNAVTLKVFPVPDLKRISFEEAMKGEYKPTKVGEWFGPTLATFWFKVDILIPAEFAGEEVLFEFDAANEVMVWSVKGEPLTGLTGGNEDDRHVDYLLTKNAKTGDRFEFYLEMACLGRGGIAGAASPFRDMNINYRLKMADISVRNKYGYELMTYFKLMTEIVKDTPQEWQINADALYHADSIINAFRLRNDEALKEAHAIAVKFFEDRKSTGRSLHQIYAVGNCHIDTAWLWPFDETKRKAARSWSRQINFMKSNPKFTFTASQAQQFEWVEQLYPALFKEMQEFSKKGQFLPVGGTWVEMDCNMPSGEALCRQFLYGQRFFESRFGKRCTVFWLPDTFGYSAQLPQISNSAGMKYFFTQKISWNNINKFPHTTFKWAGLDNTEILTHFAPSDTYIGQCNVGEIVRSVHNNKDKAYSSKSIFLYGNGDGGGGPLATMIKRLEILSNVEGLPAQVQNCDPGEFYKELDATSHDLVRWKGELYFELHRGTYTSHGLIKKGNRKSEILLREVEFLSTLALANPHKNSSSFTYPKAELDRLWKLVLLNQFHDVLPGSSIKMVYDDAAAFYKDIEKSGNKLKADALKALLGSMAGKEKATSQAVAIVNTTSWPIDATLVEVNLSELTPGAQLYGASTWQQFGSSGHALVYVDNAGSGSIQTFALGNKPAGFVPVTVKQITVPTTQTNADGFVSVVEGPGFQIENNFIRAKFDKHGRLVSLYERESDHEAIAPDQLGNVFKLFEDIPIFWDAWDIEVYHLEKAWDAGLGVLGRATCVAGTGSVCCEKAKNRDHVCNPRTDGSGRKRIPFSPGPESPRNPDTLTLMSLITLPTTYLLLG</sequence>
<dbReference type="Gene3D" id="1.20.1270.50">
    <property type="entry name" value="Glycoside hydrolase family 38, central domain"/>
    <property type="match status" value="1"/>
</dbReference>
<dbReference type="Pfam" id="PF22907">
    <property type="entry name" value="Ams1-like_1st"/>
    <property type="match status" value="1"/>
</dbReference>
<dbReference type="EMBL" id="MCGO01000059">
    <property type="protein sequence ID" value="ORY35981.1"/>
    <property type="molecule type" value="Genomic_DNA"/>
</dbReference>
<feature type="region of interest" description="Disordered" evidence="5">
    <location>
        <begin position="842"/>
        <end position="866"/>
    </location>
</feature>
<dbReference type="InterPro" id="IPR054723">
    <property type="entry name" value="Ams1-like_N"/>
</dbReference>
<dbReference type="GO" id="GO:0006013">
    <property type="term" value="P:mannose metabolic process"/>
    <property type="evidence" value="ECO:0007669"/>
    <property type="project" value="InterPro"/>
</dbReference>
<dbReference type="SMART" id="SM00872">
    <property type="entry name" value="Alpha-mann_mid"/>
    <property type="match status" value="1"/>
</dbReference>
<dbReference type="PANTHER" id="PTHR46017">
    <property type="entry name" value="ALPHA-MANNOSIDASE 2C1"/>
    <property type="match status" value="1"/>
</dbReference>
<comment type="similarity">
    <text evidence="1">Belongs to the glycosyl hydrolase 38 family.</text>
</comment>
<organism evidence="7 8">
    <name type="scientific">Rhizoclosmatium globosum</name>
    <dbReference type="NCBI Taxonomy" id="329046"/>
    <lineage>
        <taxon>Eukaryota</taxon>
        <taxon>Fungi</taxon>
        <taxon>Fungi incertae sedis</taxon>
        <taxon>Chytridiomycota</taxon>
        <taxon>Chytridiomycota incertae sedis</taxon>
        <taxon>Chytridiomycetes</taxon>
        <taxon>Chytridiales</taxon>
        <taxon>Chytriomycetaceae</taxon>
        <taxon>Rhizoclosmatium</taxon>
    </lineage>
</organism>
<evidence type="ECO:0000256" key="2">
    <source>
        <dbReference type="ARBA" id="ARBA00022723"/>
    </source>
</evidence>
<comment type="caution">
    <text evidence="7">The sequence shown here is derived from an EMBL/GenBank/DDBJ whole genome shotgun (WGS) entry which is preliminary data.</text>
</comment>
<evidence type="ECO:0000313" key="8">
    <source>
        <dbReference type="Proteomes" id="UP000193642"/>
    </source>
</evidence>
<dbReference type="SUPFAM" id="SSF74650">
    <property type="entry name" value="Galactose mutarotase-like"/>
    <property type="match status" value="1"/>
</dbReference>
<keyword evidence="3" id="KW-0378">Hydrolase</keyword>
<dbReference type="Proteomes" id="UP000193642">
    <property type="component" value="Unassembled WGS sequence"/>
</dbReference>